<dbReference type="AlphaFoldDB" id="A0A5A7NXC0"/>
<name>A0A5A7NXC0_STRAF</name>
<keyword evidence="1" id="KW-1133">Transmembrane helix</keyword>
<keyword evidence="3" id="KW-1185">Reference proteome</keyword>
<keyword evidence="1" id="KW-0472">Membrane</keyword>
<feature type="transmembrane region" description="Helical" evidence="1">
    <location>
        <begin position="158"/>
        <end position="177"/>
    </location>
</feature>
<proteinExistence type="predicted"/>
<keyword evidence="1" id="KW-0812">Transmembrane</keyword>
<sequence length="238" mass="25081">MVVADLVGGWRRRRTVATVSTNRLGSWRSPAVGGGGLLMEVVAAVGHRRGHGVNGSTSNSPIIQHKTSEISKIAHQTEEPVNLMDIETRLIPFTQDTSPLKADKGKGILKTWKRADKKEGRLHRQETNSEVPFQGKRSVSACLHLAPPPRMRSKHVPAVSGSALVAGWILLLSFVVLGDDDVVLGRAGGGVGGLMGTPAGGNVAVVRIGGFCRGRDLGLVSRVDGDLVLEGLVAVGVD</sequence>
<gene>
    <name evidence="2" type="ORF">STAS_00738</name>
</gene>
<evidence type="ECO:0000313" key="3">
    <source>
        <dbReference type="Proteomes" id="UP000325081"/>
    </source>
</evidence>
<accession>A0A5A7NXC0</accession>
<comment type="caution">
    <text evidence="2">The sequence shown here is derived from an EMBL/GenBank/DDBJ whole genome shotgun (WGS) entry which is preliminary data.</text>
</comment>
<dbReference type="Proteomes" id="UP000325081">
    <property type="component" value="Unassembled WGS sequence"/>
</dbReference>
<dbReference type="EMBL" id="BKCP01000002">
    <property type="protein sequence ID" value="GER25166.1"/>
    <property type="molecule type" value="Genomic_DNA"/>
</dbReference>
<evidence type="ECO:0000256" key="1">
    <source>
        <dbReference type="SAM" id="Phobius"/>
    </source>
</evidence>
<organism evidence="2 3">
    <name type="scientific">Striga asiatica</name>
    <name type="common">Asiatic witchweed</name>
    <name type="synonym">Buchnera asiatica</name>
    <dbReference type="NCBI Taxonomy" id="4170"/>
    <lineage>
        <taxon>Eukaryota</taxon>
        <taxon>Viridiplantae</taxon>
        <taxon>Streptophyta</taxon>
        <taxon>Embryophyta</taxon>
        <taxon>Tracheophyta</taxon>
        <taxon>Spermatophyta</taxon>
        <taxon>Magnoliopsida</taxon>
        <taxon>eudicotyledons</taxon>
        <taxon>Gunneridae</taxon>
        <taxon>Pentapetalae</taxon>
        <taxon>asterids</taxon>
        <taxon>lamiids</taxon>
        <taxon>Lamiales</taxon>
        <taxon>Orobanchaceae</taxon>
        <taxon>Buchnereae</taxon>
        <taxon>Striga</taxon>
    </lineage>
</organism>
<evidence type="ECO:0000313" key="2">
    <source>
        <dbReference type="EMBL" id="GER25166.1"/>
    </source>
</evidence>
<reference evidence="3" key="1">
    <citation type="journal article" date="2019" name="Curr. Biol.">
        <title>Genome Sequence of Striga asiatica Provides Insight into the Evolution of Plant Parasitism.</title>
        <authorList>
            <person name="Yoshida S."/>
            <person name="Kim S."/>
            <person name="Wafula E.K."/>
            <person name="Tanskanen J."/>
            <person name="Kim Y.M."/>
            <person name="Honaas L."/>
            <person name="Yang Z."/>
            <person name="Spallek T."/>
            <person name="Conn C.E."/>
            <person name="Ichihashi Y."/>
            <person name="Cheong K."/>
            <person name="Cui S."/>
            <person name="Der J.P."/>
            <person name="Gundlach H."/>
            <person name="Jiao Y."/>
            <person name="Hori C."/>
            <person name="Ishida J.K."/>
            <person name="Kasahara H."/>
            <person name="Kiba T."/>
            <person name="Kim M.S."/>
            <person name="Koo N."/>
            <person name="Laohavisit A."/>
            <person name="Lee Y.H."/>
            <person name="Lumba S."/>
            <person name="McCourt P."/>
            <person name="Mortimer J.C."/>
            <person name="Mutuku J.M."/>
            <person name="Nomura T."/>
            <person name="Sasaki-Sekimoto Y."/>
            <person name="Seto Y."/>
            <person name="Wang Y."/>
            <person name="Wakatake T."/>
            <person name="Sakakibara H."/>
            <person name="Demura T."/>
            <person name="Yamaguchi S."/>
            <person name="Yoneyama K."/>
            <person name="Manabe R.I."/>
            <person name="Nelson D.C."/>
            <person name="Schulman A.H."/>
            <person name="Timko M.P."/>
            <person name="dePamphilis C.W."/>
            <person name="Choi D."/>
            <person name="Shirasu K."/>
        </authorList>
    </citation>
    <scope>NUCLEOTIDE SEQUENCE [LARGE SCALE GENOMIC DNA]</scope>
    <source>
        <strain evidence="3">cv. UVA1</strain>
    </source>
</reference>
<protein>
    <submittedName>
        <fullName evidence="2">dTDP-4-dehydrorhamnose 3,5-epimerase</fullName>
    </submittedName>
</protein>